<dbReference type="OMA" id="IGYLRCV"/>
<comment type="function">
    <text evidence="11">Probably involved with other LSm subunits in the general process of degradation of mRNAs.</text>
</comment>
<dbReference type="CDD" id="cd01728">
    <property type="entry name" value="LSm1"/>
    <property type="match status" value="1"/>
</dbReference>
<keyword evidence="7 11" id="KW-0687">Ribonucleoprotein</keyword>
<dbReference type="Gene3D" id="2.30.30.100">
    <property type="match status" value="1"/>
</dbReference>
<accession>A0A2L2Y8L0</accession>
<proteinExistence type="evidence at transcript level"/>
<name>A0A2L2Y8L0_PARTP</name>
<dbReference type="GO" id="GO:0000932">
    <property type="term" value="C:P-body"/>
    <property type="evidence" value="ECO:0007669"/>
    <property type="project" value="UniProtKB-SubCell"/>
</dbReference>
<dbReference type="SUPFAM" id="SSF50182">
    <property type="entry name" value="Sm-like ribonucleoproteins"/>
    <property type="match status" value="1"/>
</dbReference>
<evidence type="ECO:0000256" key="5">
    <source>
        <dbReference type="ARBA" id="ARBA00022884"/>
    </source>
</evidence>
<evidence type="ECO:0000256" key="1">
    <source>
        <dbReference type="ARBA" id="ARBA00006850"/>
    </source>
</evidence>
<dbReference type="EMBL" id="IAAA01013760">
    <property type="protein sequence ID" value="LAA04474.1"/>
    <property type="molecule type" value="mRNA"/>
</dbReference>
<dbReference type="InterPro" id="IPR001163">
    <property type="entry name" value="Sm_dom_euk/arc"/>
</dbReference>
<evidence type="ECO:0000256" key="9">
    <source>
        <dbReference type="ARBA" id="ARBA00062159"/>
    </source>
</evidence>
<dbReference type="PROSITE" id="PS52002">
    <property type="entry name" value="SM"/>
    <property type="match status" value="1"/>
</dbReference>
<reference evidence="13" key="1">
    <citation type="journal article" date="2016" name="Mol. Ecol. Resour.">
        <title>Evaluation of the impact of RNA preservation methods of spiders for de novo transcriptome assembly.</title>
        <authorList>
            <person name="Kono N."/>
            <person name="Nakamura H."/>
            <person name="Ito Y."/>
            <person name="Tomita M."/>
            <person name="Arakawa K."/>
        </authorList>
    </citation>
    <scope>NUCLEOTIDE SEQUENCE</scope>
    <source>
        <tissue evidence="13">Whole body</tissue>
    </source>
</reference>
<dbReference type="InterPro" id="IPR047575">
    <property type="entry name" value="Sm"/>
</dbReference>
<dbReference type="SMART" id="SM00651">
    <property type="entry name" value="Sm"/>
    <property type="match status" value="1"/>
</dbReference>
<evidence type="ECO:0000256" key="8">
    <source>
        <dbReference type="ARBA" id="ARBA00056858"/>
    </source>
</evidence>
<comment type="similarity">
    <text evidence="1 11">Belongs to the snRNP Sm proteins family.</text>
</comment>
<dbReference type="FunFam" id="2.30.30.100:FF:000021">
    <property type="entry name" value="U6 snRNA-associated Sm-like protein LSm1"/>
    <property type="match status" value="1"/>
</dbReference>
<keyword evidence="6" id="KW-0508">mRNA splicing</keyword>
<keyword evidence="4 11" id="KW-0507">mRNA processing</keyword>
<dbReference type="GO" id="GO:1990726">
    <property type="term" value="C:Lsm1-7-Pat1 complex"/>
    <property type="evidence" value="ECO:0007669"/>
    <property type="project" value="TreeGrafter"/>
</dbReference>
<evidence type="ECO:0000256" key="4">
    <source>
        <dbReference type="ARBA" id="ARBA00022664"/>
    </source>
</evidence>
<dbReference type="InterPro" id="IPR034104">
    <property type="entry name" value="Lsm1"/>
</dbReference>
<dbReference type="GO" id="GO:0006397">
    <property type="term" value="P:mRNA processing"/>
    <property type="evidence" value="ECO:0007669"/>
    <property type="project" value="UniProtKB-UniRule"/>
</dbReference>
<keyword evidence="3" id="KW-0597">Phosphoprotein</keyword>
<evidence type="ECO:0000256" key="10">
    <source>
        <dbReference type="ARBA" id="ARBA00067756"/>
    </source>
</evidence>
<evidence type="ECO:0000256" key="6">
    <source>
        <dbReference type="ARBA" id="ARBA00023187"/>
    </source>
</evidence>
<evidence type="ECO:0000256" key="11">
    <source>
        <dbReference type="RuleBase" id="RU365047"/>
    </source>
</evidence>
<protein>
    <recommendedName>
        <fullName evidence="10 11">U6 snRNA-associated Sm-like protein LSm1</fullName>
    </recommendedName>
</protein>
<dbReference type="GO" id="GO:1990904">
    <property type="term" value="C:ribonucleoprotein complex"/>
    <property type="evidence" value="ECO:0007669"/>
    <property type="project" value="UniProtKB-KW"/>
</dbReference>
<comment type="subcellular location">
    <subcellularLocation>
        <location evidence="11">Cytoplasm</location>
    </subcellularLocation>
    <subcellularLocation>
        <location evidence="11">Cytoplasm</location>
        <location evidence="11">P-body</location>
    </subcellularLocation>
</comment>
<dbReference type="GO" id="GO:0000290">
    <property type="term" value="P:deadenylation-dependent decapping of nuclear-transcribed mRNA"/>
    <property type="evidence" value="ECO:0007669"/>
    <property type="project" value="TreeGrafter"/>
</dbReference>
<dbReference type="KEGG" id="ptep:107452279"/>
<organism evidence="13">
    <name type="scientific">Parasteatoda tepidariorum</name>
    <name type="common">Common house spider</name>
    <name type="synonym">Achaearanea tepidariorum</name>
    <dbReference type="NCBI Taxonomy" id="114398"/>
    <lineage>
        <taxon>Eukaryota</taxon>
        <taxon>Metazoa</taxon>
        <taxon>Ecdysozoa</taxon>
        <taxon>Arthropoda</taxon>
        <taxon>Chelicerata</taxon>
        <taxon>Arachnida</taxon>
        <taxon>Araneae</taxon>
        <taxon>Araneomorphae</taxon>
        <taxon>Entelegynae</taxon>
        <taxon>Araneoidea</taxon>
        <taxon>Theridiidae</taxon>
        <taxon>Parasteatoda</taxon>
    </lineage>
</organism>
<dbReference type="OrthoDB" id="422364at2759"/>
<gene>
    <name evidence="11" type="primary">LSM1</name>
</gene>
<keyword evidence="2 11" id="KW-0963">Cytoplasm</keyword>
<dbReference type="PANTHER" id="PTHR15588:SF8">
    <property type="entry name" value="U6 SNRNA-ASSOCIATED SM-LIKE PROTEIN LSM1"/>
    <property type="match status" value="1"/>
</dbReference>
<comment type="function">
    <text evidence="8">Plays a role in the degradation of histone mRNAs, the only eukaryotic mRNAs that are not polyadenylated. Probably also part of an LSm subunits-containing complex involved in the general process of mRNA degradation.</text>
</comment>
<dbReference type="Pfam" id="PF01423">
    <property type="entry name" value="LSM"/>
    <property type="match status" value="1"/>
</dbReference>
<evidence type="ECO:0000256" key="7">
    <source>
        <dbReference type="ARBA" id="ARBA00023274"/>
    </source>
</evidence>
<dbReference type="InterPro" id="IPR010920">
    <property type="entry name" value="LSM_dom_sf"/>
</dbReference>
<keyword evidence="5 11" id="KW-0694">RNA-binding</keyword>
<dbReference type="AlphaFoldDB" id="A0A2L2Y8L0"/>
<dbReference type="InterPro" id="IPR044642">
    <property type="entry name" value="PTHR15588"/>
</dbReference>
<feature type="domain" description="Sm" evidence="12">
    <location>
        <begin position="5"/>
        <end position="80"/>
    </location>
</feature>
<evidence type="ECO:0000259" key="12">
    <source>
        <dbReference type="PROSITE" id="PS52002"/>
    </source>
</evidence>
<comment type="subunit">
    <text evidence="9">Interacts with SLBP; interaction with SLBP occurs when histone mRNA is being rapidly degraded during the S phase. LSm subunits form a heteromer with a donut shape.</text>
</comment>
<dbReference type="PANTHER" id="PTHR15588">
    <property type="entry name" value="LSM1"/>
    <property type="match status" value="1"/>
</dbReference>
<evidence type="ECO:0000313" key="13">
    <source>
        <dbReference type="EMBL" id="LAA04474.1"/>
    </source>
</evidence>
<dbReference type="GO" id="GO:0008380">
    <property type="term" value="P:RNA splicing"/>
    <property type="evidence" value="ECO:0007669"/>
    <property type="project" value="UniProtKB-KW"/>
</dbReference>
<dbReference type="GO" id="GO:0003729">
    <property type="term" value="F:mRNA binding"/>
    <property type="evidence" value="ECO:0007669"/>
    <property type="project" value="TreeGrafter"/>
</dbReference>
<sequence>MSSLPGLCTLLEEVDKKIMVELRDGRILIGFLRSIDQFANLVLHRTVERIHVGKKFGEIALGVFIVRGDNVVLLGEVDDNKDSTSKLIRVSQEEILEAQVTEQKLKQDKEKMRTKALKERGFGYQLDTTHEDF</sequence>
<evidence type="ECO:0000256" key="3">
    <source>
        <dbReference type="ARBA" id="ARBA00022553"/>
    </source>
</evidence>
<evidence type="ECO:0000256" key="2">
    <source>
        <dbReference type="ARBA" id="ARBA00022490"/>
    </source>
</evidence>